<accession>A0A081P1D1</accession>
<comment type="caution">
    <text evidence="2">The sequence shown here is derived from an EMBL/GenBank/DDBJ whole genome shotgun (WGS) entry which is preliminary data.</text>
</comment>
<dbReference type="eggNOG" id="COG2345">
    <property type="taxonomic scope" value="Bacteria"/>
</dbReference>
<dbReference type="AlphaFoldDB" id="A0A081P1D1"/>
<dbReference type="PROSITE" id="PS50887">
    <property type="entry name" value="GGDEF"/>
    <property type="match status" value="1"/>
</dbReference>
<evidence type="ECO:0000313" key="2">
    <source>
        <dbReference type="EMBL" id="KEQ24504.1"/>
    </source>
</evidence>
<evidence type="ECO:0000259" key="1">
    <source>
        <dbReference type="PROSITE" id="PS50887"/>
    </source>
</evidence>
<dbReference type="InterPro" id="IPR000160">
    <property type="entry name" value="GGDEF_dom"/>
</dbReference>
<keyword evidence="3" id="KW-1185">Reference proteome</keyword>
<gene>
    <name evidence="2" type="ORF">ET33_09525</name>
</gene>
<name>A0A081P1D1_9BACL</name>
<organism evidence="2 3">
    <name type="scientific">Paenibacillus tyrfis</name>
    <dbReference type="NCBI Taxonomy" id="1501230"/>
    <lineage>
        <taxon>Bacteria</taxon>
        <taxon>Bacillati</taxon>
        <taxon>Bacillota</taxon>
        <taxon>Bacilli</taxon>
        <taxon>Bacillales</taxon>
        <taxon>Paenibacillaceae</taxon>
        <taxon>Paenibacillus</taxon>
    </lineage>
</organism>
<proteinExistence type="predicted"/>
<dbReference type="EMBL" id="JNVM01000016">
    <property type="protein sequence ID" value="KEQ24504.1"/>
    <property type="molecule type" value="Genomic_DNA"/>
</dbReference>
<dbReference type="OrthoDB" id="4986073at2"/>
<dbReference type="Proteomes" id="UP000028123">
    <property type="component" value="Unassembled WGS sequence"/>
</dbReference>
<sequence length="450" mass="49720">MFGTDGPSTVEKGIPIALIGPEPMIPVMLQAMKSFPSFVPVTGAYANLEEAVQWTRDLMDRVEVILYSGPLPYQICHDRVQLCVPAHFVPLNGSGLYRSLFRAERMGRLGAMSVDTLTRQPFVKTFRELGQSLPELTFYAGGDPVDTEAIVRFHAEQHAQGNTAIGLTALRSVSLKLSELGVPNEWVLPTEQDIIVALERALLSTESRRSKESQIVVGLIDVDGFRKAADLRKSEHDVQRLKLDIHRMMLEYAETIEGHLTPLGGDEYLFVTTRGTFERHTGGYKYIPLAKMAQDAFSLSLSIGIGFGRSAHEAGSHARMALRRAKDAGGSISFIVREDESVIGPLEMAEPLSAGLSLLDAALIRKAEEAGLTQTYLSRVVAQLTRTGKTDYNVHELASALGVTVRSTHRLLTQWMDEGLVEVAGEERGRAKGRPKQIYRFSFLDDLLRR</sequence>
<protein>
    <recommendedName>
        <fullName evidence="1">GGDEF domain-containing protein</fullName>
    </recommendedName>
</protein>
<evidence type="ECO:0000313" key="3">
    <source>
        <dbReference type="Proteomes" id="UP000028123"/>
    </source>
</evidence>
<dbReference type="Gene3D" id="3.30.70.270">
    <property type="match status" value="1"/>
</dbReference>
<dbReference type="InterPro" id="IPR043128">
    <property type="entry name" value="Rev_trsase/Diguanyl_cyclase"/>
</dbReference>
<reference evidence="2 3" key="1">
    <citation type="submission" date="2014-06" db="EMBL/GenBank/DDBJ databases">
        <title>Draft genome sequence of Paenibacillus sp. MSt1.</title>
        <authorList>
            <person name="Aw Y.K."/>
            <person name="Ong K.S."/>
            <person name="Gan H.M."/>
            <person name="Lee S.M."/>
        </authorList>
    </citation>
    <scope>NUCLEOTIDE SEQUENCE [LARGE SCALE GENOMIC DNA]</scope>
    <source>
        <strain evidence="2 3">MSt1</strain>
    </source>
</reference>
<feature type="domain" description="GGDEF" evidence="1">
    <location>
        <begin position="213"/>
        <end position="338"/>
    </location>
</feature>
<dbReference type="RefSeq" id="WP_036685830.1">
    <property type="nucleotide sequence ID" value="NZ_JNVM01000016.1"/>
</dbReference>